<comment type="similarity">
    <text evidence="2">Belongs to the PBP/GOBP family.</text>
</comment>
<keyword evidence="7" id="KW-1185">Reference proteome</keyword>
<dbReference type="Proteomes" id="UP001154078">
    <property type="component" value="Chromosome 7"/>
</dbReference>
<dbReference type="GO" id="GO:0005615">
    <property type="term" value="C:extracellular space"/>
    <property type="evidence" value="ECO:0007669"/>
    <property type="project" value="TreeGrafter"/>
</dbReference>
<dbReference type="SUPFAM" id="SSF47565">
    <property type="entry name" value="Insect pheromone/odorant-binding proteins"/>
    <property type="match status" value="1"/>
</dbReference>
<evidence type="ECO:0000256" key="1">
    <source>
        <dbReference type="ARBA" id="ARBA00004613"/>
    </source>
</evidence>
<evidence type="ECO:0000256" key="4">
    <source>
        <dbReference type="ARBA" id="ARBA00022729"/>
    </source>
</evidence>
<feature type="signal peptide" evidence="5">
    <location>
        <begin position="1"/>
        <end position="18"/>
    </location>
</feature>
<evidence type="ECO:0000313" key="6">
    <source>
        <dbReference type="EMBL" id="CAH0560311.1"/>
    </source>
</evidence>
<comment type="subcellular location">
    <subcellularLocation>
        <location evidence="1">Secreted</location>
    </subcellularLocation>
</comment>
<sequence length="137" mass="16049">MKLVLLLLCLLYVTFSKGKDIQEEIKEIKQKAHEHCVQKTGASEELIQQEIQNNVYTQNENLKCYEACKYVYFGLVDEKTGKFSLDKFQKNYPKEFTSVWSKILTDCNVTDFGKNMCEEAWQYLTTCFVNQPDFAPF</sequence>
<dbReference type="Pfam" id="PF01395">
    <property type="entry name" value="PBP_GOBP"/>
    <property type="match status" value="1"/>
</dbReference>
<dbReference type="InterPro" id="IPR006170">
    <property type="entry name" value="PBP/GOBP"/>
</dbReference>
<keyword evidence="3" id="KW-0964">Secreted</keyword>
<gene>
    <name evidence="6" type="ORF">MELIAE_LOCUS10079</name>
</gene>
<dbReference type="GO" id="GO:0005549">
    <property type="term" value="F:odorant binding"/>
    <property type="evidence" value="ECO:0007669"/>
    <property type="project" value="InterPro"/>
</dbReference>
<dbReference type="OrthoDB" id="6683155at2759"/>
<feature type="chain" id="PRO_5040148034" evidence="5">
    <location>
        <begin position="19"/>
        <end position="137"/>
    </location>
</feature>
<dbReference type="AlphaFoldDB" id="A0A9P0FKB8"/>
<organism evidence="6 7">
    <name type="scientific">Brassicogethes aeneus</name>
    <name type="common">Rape pollen beetle</name>
    <name type="synonym">Meligethes aeneus</name>
    <dbReference type="NCBI Taxonomy" id="1431903"/>
    <lineage>
        <taxon>Eukaryota</taxon>
        <taxon>Metazoa</taxon>
        <taxon>Ecdysozoa</taxon>
        <taxon>Arthropoda</taxon>
        <taxon>Hexapoda</taxon>
        <taxon>Insecta</taxon>
        <taxon>Pterygota</taxon>
        <taxon>Neoptera</taxon>
        <taxon>Endopterygota</taxon>
        <taxon>Coleoptera</taxon>
        <taxon>Polyphaga</taxon>
        <taxon>Cucujiformia</taxon>
        <taxon>Nitidulidae</taxon>
        <taxon>Meligethinae</taxon>
        <taxon>Brassicogethes</taxon>
    </lineage>
</organism>
<dbReference type="GO" id="GO:0007608">
    <property type="term" value="P:sensory perception of smell"/>
    <property type="evidence" value="ECO:0007669"/>
    <property type="project" value="TreeGrafter"/>
</dbReference>
<dbReference type="Gene3D" id="1.10.238.20">
    <property type="entry name" value="Pheromone/general odorant binding protein domain"/>
    <property type="match status" value="1"/>
</dbReference>
<dbReference type="EMBL" id="OV121138">
    <property type="protein sequence ID" value="CAH0560311.1"/>
    <property type="molecule type" value="Genomic_DNA"/>
</dbReference>
<evidence type="ECO:0000256" key="5">
    <source>
        <dbReference type="SAM" id="SignalP"/>
    </source>
</evidence>
<evidence type="ECO:0000256" key="2">
    <source>
        <dbReference type="ARBA" id="ARBA00008098"/>
    </source>
</evidence>
<dbReference type="CDD" id="cd23992">
    <property type="entry name" value="PBP_GOBP"/>
    <property type="match status" value="1"/>
</dbReference>
<proteinExistence type="inferred from homology"/>
<dbReference type="InterPro" id="IPR036728">
    <property type="entry name" value="PBP_GOBP_sf"/>
</dbReference>
<protein>
    <submittedName>
        <fullName evidence="6">Uncharacterized protein</fullName>
    </submittedName>
</protein>
<accession>A0A9P0FKB8</accession>
<reference evidence="6" key="1">
    <citation type="submission" date="2021-12" db="EMBL/GenBank/DDBJ databases">
        <authorList>
            <person name="King R."/>
        </authorList>
    </citation>
    <scope>NUCLEOTIDE SEQUENCE</scope>
</reference>
<evidence type="ECO:0000313" key="7">
    <source>
        <dbReference type="Proteomes" id="UP001154078"/>
    </source>
</evidence>
<dbReference type="PANTHER" id="PTHR11857:SF43">
    <property type="entry name" value="GEO07291P1-RELATED"/>
    <property type="match status" value="1"/>
</dbReference>
<name>A0A9P0FKB8_BRAAE</name>
<evidence type="ECO:0000256" key="3">
    <source>
        <dbReference type="ARBA" id="ARBA00022525"/>
    </source>
</evidence>
<dbReference type="SMART" id="SM00708">
    <property type="entry name" value="PhBP"/>
    <property type="match status" value="1"/>
</dbReference>
<keyword evidence="4 5" id="KW-0732">Signal</keyword>
<dbReference type="PANTHER" id="PTHR11857">
    <property type="entry name" value="ODORANT BINDING PROTEIN-RELATED"/>
    <property type="match status" value="1"/>
</dbReference>